<reference evidence="2 3" key="1">
    <citation type="journal article" date="2022" name="G3 (Bethesda)">
        <title>Whole-genome sequence and methylome profiling of the almond [Prunus dulcis (Mill.) D.A. Webb] cultivar 'Nonpareil'.</title>
        <authorList>
            <person name="D'Amico-Willman K.M."/>
            <person name="Ouma W.Z."/>
            <person name="Meulia T."/>
            <person name="Sideli G.M."/>
            <person name="Gradziel T.M."/>
            <person name="Fresnedo-Ramirez J."/>
        </authorList>
    </citation>
    <scope>NUCLEOTIDE SEQUENCE [LARGE SCALE GENOMIC DNA]</scope>
    <source>
        <strain evidence="2">Clone GOH B32 T37-40</strain>
    </source>
</reference>
<organism evidence="2 3">
    <name type="scientific">Prunus dulcis</name>
    <name type="common">Almond</name>
    <name type="synonym">Amygdalus dulcis</name>
    <dbReference type="NCBI Taxonomy" id="3755"/>
    <lineage>
        <taxon>Eukaryota</taxon>
        <taxon>Viridiplantae</taxon>
        <taxon>Streptophyta</taxon>
        <taxon>Embryophyta</taxon>
        <taxon>Tracheophyta</taxon>
        <taxon>Spermatophyta</taxon>
        <taxon>Magnoliopsida</taxon>
        <taxon>eudicotyledons</taxon>
        <taxon>Gunneridae</taxon>
        <taxon>Pentapetalae</taxon>
        <taxon>rosids</taxon>
        <taxon>fabids</taxon>
        <taxon>Rosales</taxon>
        <taxon>Rosaceae</taxon>
        <taxon>Amygdaloideae</taxon>
        <taxon>Amygdaleae</taxon>
        <taxon>Prunus</taxon>
    </lineage>
</organism>
<evidence type="ECO:0000313" key="3">
    <source>
        <dbReference type="Proteomes" id="UP001054821"/>
    </source>
</evidence>
<name>A0AAD4ZGG4_PRUDU</name>
<gene>
    <name evidence="2" type="ORF">L3X38_012887</name>
</gene>
<accession>A0AAD4ZGG4</accession>
<protein>
    <submittedName>
        <fullName evidence="2">Uncharacterized protein</fullName>
    </submittedName>
</protein>
<evidence type="ECO:0000313" key="2">
    <source>
        <dbReference type="EMBL" id="KAI5345010.1"/>
    </source>
</evidence>
<dbReference type="AlphaFoldDB" id="A0AAD4ZGG4"/>
<keyword evidence="3" id="KW-1185">Reference proteome</keyword>
<evidence type="ECO:0000256" key="1">
    <source>
        <dbReference type="SAM" id="MobiDB-lite"/>
    </source>
</evidence>
<comment type="caution">
    <text evidence="2">The sequence shown here is derived from an EMBL/GenBank/DDBJ whole genome shotgun (WGS) entry which is preliminary data.</text>
</comment>
<dbReference type="EMBL" id="JAJFAZ020000002">
    <property type="protein sequence ID" value="KAI5345010.1"/>
    <property type="molecule type" value="Genomic_DNA"/>
</dbReference>
<proteinExistence type="predicted"/>
<dbReference type="Proteomes" id="UP001054821">
    <property type="component" value="Chromosome 2"/>
</dbReference>
<feature type="region of interest" description="Disordered" evidence="1">
    <location>
        <begin position="38"/>
        <end position="59"/>
    </location>
</feature>
<sequence length="97" mass="11158">MMLVCEKVVYNEWVKPFPYYYLLGEIYRIVGANAGNTDDEEEEIMHEDATTNHNEGEDDDFVENVNMNIDLGSPFEELDDFDASFTQPNTQQQGPTI</sequence>